<evidence type="ECO:0008006" key="2">
    <source>
        <dbReference type="Google" id="ProtNLM"/>
    </source>
</evidence>
<organism evidence="1">
    <name type="scientific">viral metagenome</name>
    <dbReference type="NCBI Taxonomy" id="1070528"/>
    <lineage>
        <taxon>unclassified sequences</taxon>
        <taxon>metagenomes</taxon>
        <taxon>organismal metagenomes</taxon>
    </lineage>
</organism>
<proteinExistence type="predicted"/>
<accession>A0A6C0DNX1</accession>
<dbReference type="EMBL" id="MN739647">
    <property type="protein sequence ID" value="QHT18014.1"/>
    <property type="molecule type" value="Genomic_DNA"/>
</dbReference>
<evidence type="ECO:0000313" key="1">
    <source>
        <dbReference type="EMBL" id="QHT18014.1"/>
    </source>
</evidence>
<dbReference type="Pfam" id="PF05045">
    <property type="entry name" value="RgpF"/>
    <property type="match status" value="1"/>
</dbReference>
<sequence length="257" mass="30195">MKTLVLYVFHEYTSRVEQFINTAIFEDPHTDFILIYNNNTNKLHIDFDPTTKSLQIRTPENTQFNIPSYAKFFHRENIGIDFGGWSDALLLHDFYKNYDNYVFVNSSIVGPFLPKNSTVSWTQVFIQGLTDTVKLFGSTINSCDDPDNYSHLQSYAFAMEKPTLEYLIECGIFSNTHYISDKHNAVWQKEVLMSRKIIERGWNIGSLLPYYNDVEFRPQCKPFYEQNKHALGDVMWPHYENVYWTKEDLVFVKGNRG</sequence>
<reference evidence="1" key="1">
    <citation type="journal article" date="2020" name="Nature">
        <title>Giant virus diversity and host interactions through global metagenomics.</title>
        <authorList>
            <person name="Schulz F."/>
            <person name="Roux S."/>
            <person name="Paez-Espino D."/>
            <person name="Jungbluth S."/>
            <person name="Walsh D.A."/>
            <person name="Denef V.J."/>
            <person name="McMahon K.D."/>
            <person name="Konstantinidis K.T."/>
            <person name="Eloe-Fadrosh E.A."/>
            <person name="Kyrpides N.C."/>
            <person name="Woyke T."/>
        </authorList>
    </citation>
    <scope>NUCLEOTIDE SEQUENCE</scope>
    <source>
        <strain evidence="1">GVMAG-M-3300023174-3</strain>
    </source>
</reference>
<dbReference type="InterPro" id="IPR007739">
    <property type="entry name" value="RgpF"/>
</dbReference>
<name>A0A6C0DNX1_9ZZZZ</name>
<protein>
    <recommendedName>
        <fullName evidence="2">Glycosyltransferase</fullName>
    </recommendedName>
</protein>
<dbReference type="AlphaFoldDB" id="A0A6C0DNX1"/>